<sequence length="368" mass="40514">MSNITRRQDHGLGKTASGGSGGSFASHERTTADPPPASSINDTEELDEILRQRASRLEAIADRRAALEREEADEQLELLSAKAEQLAERYGIPPGYTQIQLNPSDDNPGQYRFAGLRDPNSGGYYALDIDASDELAGFVDELGLYDTSPLFADNERYSPVLQLVDSSLPASADQQRYGTGPITQHPVSGAKSQSLAIPARQVDLEVGAAPAWPEGWSMESANFGTDDSDRFFTTWSFRDEDGETRDFIYTDYEDGADFGSEDDLPWGDPDAMDTISTSVKRAHIMMNTNSHIVGRGACEQDPALEAQVKRVSLGVGTEPSKAELDDWFRRERIANAGIERPITFSLLSPEGQREWEDMQIEALDRQGR</sequence>
<dbReference type="AlphaFoldDB" id="A0A4R6RRT9"/>
<name>A0A4R6RRT9_9MICO</name>
<evidence type="ECO:0000313" key="3">
    <source>
        <dbReference type="EMBL" id="TDP89561.1"/>
    </source>
</evidence>
<dbReference type="Proteomes" id="UP000295601">
    <property type="component" value="Unassembled WGS sequence"/>
</dbReference>
<dbReference type="EMBL" id="SNYA01000009">
    <property type="protein sequence ID" value="TDP89561.1"/>
    <property type="molecule type" value="Genomic_DNA"/>
</dbReference>
<accession>A0A4R6RRT9</accession>
<evidence type="ECO:0000256" key="2">
    <source>
        <dbReference type="SAM" id="MobiDB-lite"/>
    </source>
</evidence>
<gene>
    <name evidence="3" type="ORF">EDF62_3314</name>
</gene>
<feature type="compositionally biased region" description="Basic and acidic residues" evidence="2">
    <location>
        <begin position="1"/>
        <end position="12"/>
    </location>
</feature>
<proteinExistence type="predicted"/>
<comment type="caution">
    <text evidence="3">The sequence shown here is derived from an EMBL/GenBank/DDBJ whole genome shotgun (WGS) entry which is preliminary data.</text>
</comment>
<keyword evidence="4" id="KW-1185">Reference proteome</keyword>
<evidence type="ECO:0000313" key="4">
    <source>
        <dbReference type="Proteomes" id="UP000295601"/>
    </source>
</evidence>
<protein>
    <submittedName>
        <fullName evidence="3">Uncharacterized protein</fullName>
    </submittedName>
</protein>
<dbReference type="RefSeq" id="WP_133617808.1">
    <property type="nucleotide sequence ID" value="NZ_SNYA01000009.1"/>
</dbReference>
<reference evidence="3 4" key="1">
    <citation type="submission" date="2019-03" db="EMBL/GenBank/DDBJ databases">
        <title>Genomic analyses of the natural microbiome of Caenorhabditis elegans.</title>
        <authorList>
            <person name="Samuel B."/>
        </authorList>
    </citation>
    <scope>NUCLEOTIDE SEQUENCE [LARGE SCALE GENOMIC DNA]</scope>
    <source>
        <strain evidence="3 4">JUb18</strain>
    </source>
</reference>
<organism evidence="3 4">
    <name type="scientific">Leucobacter luti</name>
    <dbReference type="NCBI Taxonomy" id="340320"/>
    <lineage>
        <taxon>Bacteria</taxon>
        <taxon>Bacillati</taxon>
        <taxon>Actinomycetota</taxon>
        <taxon>Actinomycetes</taxon>
        <taxon>Micrococcales</taxon>
        <taxon>Microbacteriaceae</taxon>
        <taxon>Leucobacter</taxon>
    </lineage>
</organism>
<keyword evidence="1" id="KW-0175">Coiled coil</keyword>
<feature type="coiled-coil region" evidence="1">
    <location>
        <begin position="57"/>
        <end position="89"/>
    </location>
</feature>
<evidence type="ECO:0000256" key="1">
    <source>
        <dbReference type="SAM" id="Coils"/>
    </source>
</evidence>
<feature type="region of interest" description="Disordered" evidence="2">
    <location>
        <begin position="1"/>
        <end position="47"/>
    </location>
</feature>